<organism evidence="2 3">
    <name type="scientific">Algibacter lectus</name>
    <dbReference type="NCBI Taxonomy" id="221126"/>
    <lineage>
        <taxon>Bacteria</taxon>
        <taxon>Pseudomonadati</taxon>
        <taxon>Bacteroidota</taxon>
        <taxon>Flavobacteriia</taxon>
        <taxon>Flavobacteriales</taxon>
        <taxon>Flavobacteriaceae</taxon>
        <taxon>Algibacter</taxon>
    </lineage>
</organism>
<feature type="transmembrane region" description="Helical" evidence="1">
    <location>
        <begin position="157"/>
        <end position="176"/>
    </location>
</feature>
<evidence type="ECO:0008006" key="4">
    <source>
        <dbReference type="Google" id="ProtNLM"/>
    </source>
</evidence>
<keyword evidence="1" id="KW-0812">Transmembrane</keyword>
<feature type="transmembrane region" description="Helical" evidence="1">
    <location>
        <begin position="6"/>
        <end position="28"/>
    </location>
</feature>
<dbReference type="AlphaFoldDB" id="A0A090VDV0"/>
<feature type="transmembrane region" description="Helical" evidence="1">
    <location>
        <begin position="119"/>
        <end position="137"/>
    </location>
</feature>
<name>A0A090VDV0_9FLAO</name>
<proteinExistence type="predicted"/>
<comment type="caution">
    <text evidence="2">The sequence shown here is derived from an EMBL/GenBank/DDBJ whole genome shotgun (WGS) entry which is preliminary data.</text>
</comment>
<sequence>MDLILYLLIGFSAAVLGALPLGTTNIAVINTTIKENVNSALKIIHPAAFAELILILFAISFNSQIEMFINMNIWLHYTIVAVFIVVGAILLSGRTECVKDENDECIIIKKRRRPVSKQMLGFFLGLVNPTVLIYWIFITTYLNRNIIDLSFPVDYKLLLFFLIGAYLGKLLVLYAYSKFSDILKVKVSNVTTRVNRVIGVLLLCVSVFQITKLIYL</sequence>
<dbReference type="Proteomes" id="UP000029644">
    <property type="component" value="Unassembled WGS sequence"/>
</dbReference>
<evidence type="ECO:0000313" key="3">
    <source>
        <dbReference type="Proteomes" id="UP000029644"/>
    </source>
</evidence>
<feature type="transmembrane region" description="Helical" evidence="1">
    <location>
        <begin position="73"/>
        <end position="91"/>
    </location>
</feature>
<dbReference type="RefSeq" id="WP_042504752.1">
    <property type="nucleotide sequence ID" value="NZ_BBNQ01000009.1"/>
</dbReference>
<dbReference type="EMBL" id="BBNQ01000009">
    <property type="protein sequence ID" value="GAL62936.1"/>
    <property type="molecule type" value="Genomic_DNA"/>
</dbReference>
<protein>
    <recommendedName>
        <fullName evidence="4">Transporter LysE family</fullName>
    </recommendedName>
</protein>
<reference evidence="2 3" key="1">
    <citation type="journal article" date="2014" name="Genome Announc.">
        <title>Draft Genome Sequences of Marine Flavobacterium Algibacter lectus Strains SS8 and NR4.</title>
        <authorList>
            <person name="Takatani N."/>
            <person name="Nakanishi M."/>
            <person name="Meirelles P."/>
            <person name="Mino S."/>
            <person name="Suda W."/>
            <person name="Oshima K."/>
            <person name="Hattori M."/>
            <person name="Ohkuma M."/>
            <person name="Hosokawa M."/>
            <person name="Miyashita K."/>
            <person name="Thompson F.L."/>
            <person name="Niwa A."/>
            <person name="Sawabe T."/>
            <person name="Sawabe T."/>
        </authorList>
    </citation>
    <scope>NUCLEOTIDE SEQUENCE [LARGE SCALE GENOMIC DNA]</scope>
    <source>
        <strain evidence="2 3">JCM 19300</strain>
    </source>
</reference>
<feature type="transmembrane region" description="Helical" evidence="1">
    <location>
        <begin position="40"/>
        <end position="61"/>
    </location>
</feature>
<evidence type="ECO:0000256" key="1">
    <source>
        <dbReference type="SAM" id="Phobius"/>
    </source>
</evidence>
<keyword evidence="1" id="KW-0472">Membrane</keyword>
<accession>A0A090VDV0</accession>
<gene>
    <name evidence="2" type="ORF">JCM19300_954</name>
</gene>
<evidence type="ECO:0000313" key="2">
    <source>
        <dbReference type="EMBL" id="GAL62936.1"/>
    </source>
</evidence>
<feature type="transmembrane region" description="Helical" evidence="1">
    <location>
        <begin position="197"/>
        <end position="215"/>
    </location>
</feature>
<dbReference type="OrthoDB" id="1161040at2"/>
<keyword evidence="1" id="KW-1133">Transmembrane helix</keyword>